<gene>
    <name evidence="3" type="ORF">IAA93_01145</name>
</gene>
<evidence type="ECO:0000256" key="2">
    <source>
        <dbReference type="SAM" id="SignalP"/>
    </source>
</evidence>
<accession>A0A9D2UH46</accession>
<dbReference type="AlphaFoldDB" id="A0A9D2UH46"/>
<dbReference type="InterPro" id="IPR011990">
    <property type="entry name" value="TPR-like_helical_dom_sf"/>
</dbReference>
<dbReference type="InterPro" id="IPR019734">
    <property type="entry name" value="TPR_rpt"/>
</dbReference>
<name>A0A9D2UH46_9BACT</name>
<evidence type="ECO:0000313" key="4">
    <source>
        <dbReference type="Proteomes" id="UP000787625"/>
    </source>
</evidence>
<dbReference type="Gene3D" id="1.25.40.10">
    <property type="entry name" value="Tetratricopeptide repeat domain"/>
    <property type="match status" value="2"/>
</dbReference>
<dbReference type="SUPFAM" id="SSF50494">
    <property type="entry name" value="Trypsin-like serine proteases"/>
    <property type="match status" value="1"/>
</dbReference>
<evidence type="ECO:0000256" key="1">
    <source>
        <dbReference type="PROSITE-ProRule" id="PRU00339"/>
    </source>
</evidence>
<evidence type="ECO:0000313" key="3">
    <source>
        <dbReference type="EMBL" id="HJD52324.1"/>
    </source>
</evidence>
<organism evidence="3 4">
    <name type="scientific">Candidatus Avibacteroides avistercoris</name>
    <dbReference type="NCBI Taxonomy" id="2840690"/>
    <lineage>
        <taxon>Bacteria</taxon>
        <taxon>Pseudomonadati</taxon>
        <taxon>Bacteroidota</taxon>
        <taxon>Bacteroidia</taxon>
        <taxon>Bacteroidales</taxon>
        <taxon>Bacteroidaceae</taxon>
        <taxon>Bacteroidaceae incertae sedis</taxon>
        <taxon>Candidatus Avibacteroides</taxon>
    </lineage>
</organism>
<feature type="chain" id="PRO_5039547090" evidence="2">
    <location>
        <begin position="21"/>
        <end position="558"/>
    </location>
</feature>
<reference evidence="3" key="2">
    <citation type="submission" date="2021-04" db="EMBL/GenBank/DDBJ databases">
        <authorList>
            <person name="Gilroy R."/>
        </authorList>
    </citation>
    <scope>NUCLEOTIDE SEQUENCE</scope>
    <source>
        <strain evidence="3">MalCec1-1739</strain>
    </source>
</reference>
<dbReference type="Pfam" id="PF13365">
    <property type="entry name" value="Trypsin_2"/>
    <property type="match status" value="1"/>
</dbReference>
<sequence length="558" mass="61931">MYRVLSFILLLALAANHAVIAQKAPSWVKKSVKSVCSIITYDASGAESGRAAGIFVSEDGQCVTDYKLLVGVDSVIVITHDGKQYPVCYVEGCDDIYDLARMKVDVKSVSPIPFAEVPAKAGDKVYVIQYSRGKDYKYKSATVTAVENARDGDHFYTLSVREKFDDVRSCPVVNADGELLGIYQYGAKDTTAYACGVRMAMGLSFDAFMFQDVRAAAVRLLKKLPDNANDAQVALVMGRPSMTDDRYLDYLNIYKEQFPDVPYAYEQLAYYYAGRDADESVKCMEAAIERYANKDEACYAKAKFIEAASDSLGDRKGYSLGDAYDDIRQAVGIDPQPLYYQLKGRIEWEFGDYASAIQSYKAVLGSNLCSVQAINEYLTVNELNGMSADSMVILIDTLQHRYSTVLGADSVELLYAKALYLNNAGDFAKSLQSLMAYSAAHDEQMTADFYYFREQIALKARRYQQAINDIGRALQLVPDDISYRLEYAGLCIIIDNLDEAISTLEQCRAMSPDNTDVNRLLGLALIQAGRKDEGRAYLIEARESGDIAAGRLLEQYAE</sequence>
<dbReference type="SUPFAM" id="SSF48452">
    <property type="entry name" value="TPR-like"/>
    <property type="match status" value="1"/>
</dbReference>
<keyword evidence="2" id="KW-0732">Signal</keyword>
<reference evidence="3" key="1">
    <citation type="journal article" date="2021" name="PeerJ">
        <title>Extensive microbial diversity within the chicken gut microbiome revealed by metagenomics and culture.</title>
        <authorList>
            <person name="Gilroy R."/>
            <person name="Ravi A."/>
            <person name="Getino M."/>
            <person name="Pursley I."/>
            <person name="Horton D.L."/>
            <person name="Alikhan N.F."/>
            <person name="Baker D."/>
            <person name="Gharbi K."/>
            <person name="Hall N."/>
            <person name="Watson M."/>
            <person name="Adriaenssens E.M."/>
            <person name="Foster-Nyarko E."/>
            <person name="Jarju S."/>
            <person name="Secka A."/>
            <person name="Antonio M."/>
            <person name="Oren A."/>
            <person name="Chaudhuri R.R."/>
            <person name="La Ragione R."/>
            <person name="Hildebrand F."/>
            <person name="Pallen M.J."/>
        </authorList>
    </citation>
    <scope>NUCLEOTIDE SEQUENCE</scope>
    <source>
        <strain evidence="3">MalCec1-1739</strain>
    </source>
</reference>
<dbReference type="EMBL" id="DWUP01000021">
    <property type="protein sequence ID" value="HJD52324.1"/>
    <property type="molecule type" value="Genomic_DNA"/>
</dbReference>
<dbReference type="Gene3D" id="2.40.10.120">
    <property type="match status" value="1"/>
</dbReference>
<dbReference type="PROSITE" id="PS50005">
    <property type="entry name" value="TPR"/>
    <property type="match status" value="1"/>
</dbReference>
<protein>
    <submittedName>
        <fullName evidence="3">Trypsin-like peptidase domain-containing protein</fullName>
    </submittedName>
</protein>
<dbReference type="InterPro" id="IPR009003">
    <property type="entry name" value="Peptidase_S1_PA"/>
</dbReference>
<feature type="signal peptide" evidence="2">
    <location>
        <begin position="1"/>
        <end position="20"/>
    </location>
</feature>
<dbReference type="Pfam" id="PF14559">
    <property type="entry name" value="TPR_19"/>
    <property type="match status" value="1"/>
</dbReference>
<comment type="caution">
    <text evidence="3">The sequence shown here is derived from an EMBL/GenBank/DDBJ whole genome shotgun (WGS) entry which is preliminary data.</text>
</comment>
<dbReference type="Proteomes" id="UP000787625">
    <property type="component" value="Unassembled WGS sequence"/>
</dbReference>
<keyword evidence="1" id="KW-0802">TPR repeat</keyword>
<proteinExistence type="predicted"/>
<feature type="repeat" description="TPR" evidence="1">
    <location>
        <begin position="447"/>
        <end position="480"/>
    </location>
</feature>